<feature type="transmembrane region" description="Helical" evidence="11">
    <location>
        <begin position="113"/>
        <end position="133"/>
    </location>
</feature>
<dbReference type="InterPro" id="IPR006153">
    <property type="entry name" value="Cation/H_exchanger_TM"/>
</dbReference>
<dbReference type="Pfam" id="PF00999">
    <property type="entry name" value="Na_H_Exchanger"/>
    <property type="match status" value="1"/>
</dbReference>
<name>A0AAX0VE58_LATSK</name>
<reference evidence="13 14" key="1">
    <citation type="submission" date="2016-09" db="EMBL/GenBank/DDBJ databases">
        <authorList>
            <person name="Inglin R.C."/>
        </authorList>
    </citation>
    <scope>NUCLEOTIDE SEQUENCE [LARGE SCALE GENOMIC DNA]</scope>
    <source>
        <strain evidence="13 14">RI-517</strain>
    </source>
</reference>
<evidence type="ECO:0000256" key="10">
    <source>
        <dbReference type="ARBA" id="ARBA00023201"/>
    </source>
</evidence>
<organism evidence="13 14">
    <name type="scientific">Latilactobacillus sakei</name>
    <name type="common">Lactobacillus sakei</name>
    <dbReference type="NCBI Taxonomy" id="1599"/>
    <lineage>
        <taxon>Bacteria</taxon>
        <taxon>Bacillati</taxon>
        <taxon>Bacillota</taxon>
        <taxon>Bacilli</taxon>
        <taxon>Lactobacillales</taxon>
        <taxon>Lactobacillaceae</taxon>
        <taxon>Latilactobacillus</taxon>
    </lineage>
</organism>
<sequence length="388" mass="41895">MAYLLPLAFIILLTKLFSHLFARLNLPTVIGELAVGVLFGPACFNLIQSNDFITSFAQLGVIFLMFMAGIEGDLSQLLKYWKPSLIVATLGIILPTLGAFFICVTLFHFTVSTAIFIGLILSATSVSISIQVLKEMDYLNTEEGMIILGAAVADDIICVILLGIFSSIMQPASGQSLNLVNLILPKLLFFILAFVLGKWFVPLILNLAKRLTASENITSIAITLCLLFASLATYLGMSDVLGAYFVGLAISQTDYKNVLTEKIETIGYSVFIPVFFVSIGLNIRLAHLQDNLSFIVLTIIIAIIGKQLGGWLGTRICGLSSSAGHIVGAGMVSRGEMALVVAQAAINAHLIDDSHYTAMIIVTVVTTLIAPLLLKIFIMHQAQKMSTN</sequence>
<keyword evidence="9 11" id="KW-0472">Membrane</keyword>
<evidence type="ECO:0000256" key="7">
    <source>
        <dbReference type="ARBA" id="ARBA00023053"/>
    </source>
</evidence>
<accession>A0AAX0VE58</accession>
<dbReference type="GO" id="GO:1902600">
    <property type="term" value="P:proton transmembrane transport"/>
    <property type="evidence" value="ECO:0007669"/>
    <property type="project" value="InterPro"/>
</dbReference>
<feature type="transmembrane region" description="Helical" evidence="11">
    <location>
        <begin position="292"/>
        <end position="312"/>
    </location>
</feature>
<evidence type="ECO:0000256" key="6">
    <source>
        <dbReference type="ARBA" id="ARBA00022989"/>
    </source>
</evidence>
<comment type="subcellular location">
    <subcellularLocation>
        <location evidence="1">Membrane</location>
        <topology evidence="1">Multi-pass membrane protein</topology>
    </subcellularLocation>
</comment>
<keyword evidence="3" id="KW-0813">Transport</keyword>
<evidence type="ECO:0000256" key="9">
    <source>
        <dbReference type="ARBA" id="ARBA00023136"/>
    </source>
</evidence>
<protein>
    <submittedName>
        <fullName evidence="13">Cation:proton antiporter</fullName>
    </submittedName>
</protein>
<dbReference type="Gene3D" id="1.20.1530.20">
    <property type="match status" value="1"/>
</dbReference>
<dbReference type="AlphaFoldDB" id="A0AAX0VE58"/>
<dbReference type="PANTHER" id="PTHR43562">
    <property type="entry name" value="NAPA-TYPE SODIUM/HYDROGEN ANTIPORTER"/>
    <property type="match status" value="1"/>
</dbReference>
<feature type="transmembrane region" description="Helical" evidence="11">
    <location>
        <begin position="188"/>
        <end position="208"/>
    </location>
</feature>
<keyword evidence="8" id="KW-0406">Ion transport</keyword>
<feature type="transmembrane region" description="Helical" evidence="11">
    <location>
        <begin position="145"/>
        <end position="168"/>
    </location>
</feature>
<proteinExistence type="inferred from homology"/>
<evidence type="ECO:0000259" key="12">
    <source>
        <dbReference type="Pfam" id="PF00999"/>
    </source>
</evidence>
<feature type="transmembrane region" description="Helical" evidence="11">
    <location>
        <begin position="84"/>
        <end position="107"/>
    </location>
</feature>
<dbReference type="EMBL" id="MKGH01000002">
    <property type="protein sequence ID" value="PKX79937.1"/>
    <property type="molecule type" value="Genomic_DNA"/>
</dbReference>
<keyword evidence="7" id="KW-0915">Sodium</keyword>
<evidence type="ECO:0000256" key="1">
    <source>
        <dbReference type="ARBA" id="ARBA00004141"/>
    </source>
</evidence>
<keyword evidence="4" id="KW-0050">Antiport</keyword>
<feature type="transmembrane region" description="Helical" evidence="11">
    <location>
        <begin position="356"/>
        <end position="378"/>
    </location>
</feature>
<feature type="transmembrane region" description="Helical" evidence="11">
    <location>
        <begin position="53"/>
        <end position="72"/>
    </location>
</feature>
<dbReference type="GO" id="GO:0016020">
    <property type="term" value="C:membrane"/>
    <property type="evidence" value="ECO:0007669"/>
    <property type="project" value="UniProtKB-SubCell"/>
</dbReference>
<evidence type="ECO:0000256" key="3">
    <source>
        <dbReference type="ARBA" id="ARBA00022448"/>
    </source>
</evidence>
<evidence type="ECO:0000256" key="8">
    <source>
        <dbReference type="ARBA" id="ARBA00023065"/>
    </source>
</evidence>
<comment type="caution">
    <text evidence="13">The sequence shown here is derived from an EMBL/GenBank/DDBJ whole genome shotgun (WGS) entry which is preliminary data.</text>
</comment>
<dbReference type="GO" id="GO:0015297">
    <property type="term" value="F:antiporter activity"/>
    <property type="evidence" value="ECO:0007669"/>
    <property type="project" value="UniProtKB-KW"/>
</dbReference>
<keyword evidence="6 11" id="KW-1133">Transmembrane helix</keyword>
<evidence type="ECO:0000313" key="14">
    <source>
        <dbReference type="Proteomes" id="UP000234349"/>
    </source>
</evidence>
<evidence type="ECO:0000313" key="13">
    <source>
        <dbReference type="EMBL" id="PKX79937.1"/>
    </source>
</evidence>
<keyword evidence="5 11" id="KW-0812">Transmembrane</keyword>
<comment type="similarity">
    <text evidence="2">Belongs to the monovalent cation:proton antiporter 2 (CPA2) transporter (TC 2.A.37) family.</text>
</comment>
<evidence type="ECO:0000256" key="5">
    <source>
        <dbReference type="ARBA" id="ARBA00022692"/>
    </source>
</evidence>
<gene>
    <name evidence="13" type="ORF">CUR37_00820</name>
</gene>
<dbReference type="GO" id="GO:0006814">
    <property type="term" value="P:sodium ion transport"/>
    <property type="evidence" value="ECO:0007669"/>
    <property type="project" value="UniProtKB-KW"/>
</dbReference>
<feature type="domain" description="Cation/H+ exchanger transmembrane" evidence="12">
    <location>
        <begin position="10"/>
        <end position="377"/>
    </location>
</feature>
<feature type="transmembrane region" description="Helical" evidence="11">
    <location>
        <begin position="220"/>
        <end position="246"/>
    </location>
</feature>
<dbReference type="RefSeq" id="WP_099770423.1">
    <property type="nucleotide sequence ID" value="NZ_MKGH01000002.1"/>
</dbReference>
<feature type="transmembrane region" description="Helical" evidence="11">
    <location>
        <begin position="266"/>
        <end position="285"/>
    </location>
</feature>
<feature type="transmembrane region" description="Helical" evidence="11">
    <location>
        <begin position="29"/>
        <end position="47"/>
    </location>
</feature>
<dbReference type="PANTHER" id="PTHR43562:SF3">
    <property type="entry name" value="SODIUM ION_PROTON EXCHANGER (EUROFUNG)"/>
    <property type="match status" value="1"/>
</dbReference>
<evidence type="ECO:0000256" key="11">
    <source>
        <dbReference type="SAM" id="Phobius"/>
    </source>
</evidence>
<evidence type="ECO:0000256" key="2">
    <source>
        <dbReference type="ARBA" id="ARBA00005551"/>
    </source>
</evidence>
<evidence type="ECO:0000256" key="4">
    <source>
        <dbReference type="ARBA" id="ARBA00022449"/>
    </source>
</evidence>
<keyword evidence="10" id="KW-0739">Sodium transport</keyword>
<dbReference type="Proteomes" id="UP000234349">
    <property type="component" value="Unassembled WGS sequence"/>
</dbReference>
<dbReference type="InterPro" id="IPR038770">
    <property type="entry name" value="Na+/solute_symporter_sf"/>
</dbReference>